<evidence type="ECO:0000313" key="2">
    <source>
        <dbReference type="Proteomes" id="UP000030686"/>
    </source>
</evidence>
<dbReference type="Proteomes" id="UP000030686">
    <property type="component" value="Unassembled WGS sequence"/>
</dbReference>
<reference evidence="1" key="1">
    <citation type="journal article" date="2014" name="Nat. Commun.">
        <title>Multiple recent horizontal transfers of a large genomic region in cheese making fungi.</title>
        <authorList>
            <person name="Cheeseman K."/>
            <person name="Ropars J."/>
            <person name="Renault P."/>
            <person name="Dupont J."/>
            <person name="Gouzy J."/>
            <person name="Branca A."/>
            <person name="Abraham A.L."/>
            <person name="Ceppi M."/>
            <person name="Conseiller E."/>
            <person name="Debuchy R."/>
            <person name="Malagnac F."/>
            <person name="Goarin A."/>
            <person name="Silar P."/>
            <person name="Lacoste S."/>
            <person name="Sallet E."/>
            <person name="Bensimon A."/>
            <person name="Giraud T."/>
            <person name="Brygoo Y."/>
        </authorList>
    </citation>
    <scope>NUCLEOTIDE SEQUENCE [LARGE SCALE GENOMIC DNA]</scope>
    <source>
        <strain evidence="1">FM164</strain>
    </source>
</reference>
<name>W6QHH3_PENRF</name>
<dbReference type="AlphaFoldDB" id="W6QHH3"/>
<dbReference type="EMBL" id="HG792018">
    <property type="protein sequence ID" value="CDM35431.1"/>
    <property type="molecule type" value="Genomic_DNA"/>
</dbReference>
<accession>W6QHH3</accession>
<keyword evidence="2" id="KW-1185">Reference proteome</keyword>
<proteinExistence type="predicted"/>
<evidence type="ECO:0000313" key="1">
    <source>
        <dbReference type="EMBL" id="CDM35431.1"/>
    </source>
</evidence>
<organism evidence="1 2">
    <name type="scientific">Penicillium roqueforti (strain FM164)</name>
    <dbReference type="NCBI Taxonomy" id="1365484"/>
    <lineage>
        <taxon>Eukaryota</taxon>
        <taxon>Fungi</taxon>
        <taxon>Dikarya</taxon>
        <taxon>Ascomycota</taxon>
        <taxon>Pezizomycotina</taxon>
        <taxon>Eurotiomycetes</taxon>
        <taxon>Eurotiomycetidae</taxon>
        <taxon>Eurotiales</taxon>
        <taxon>Aspergillaceae</taxon>
        <taxon>Penicillium</taxon>
    </lineage>
</organism>
<gene>
    <name evidence="1" type="ORF">PROQFM164_S04g000312</name>
</gene>
<sequence>MEPENISAAETTKVPKAQMALFFRFGAHPAPLFA</sequence>
<protein>
    <submittedName>
        <fullName evidence="1">Genomic scaffold, ProqFM164S04</fullName>
    </submittedName>
</protein>